<dbReference type="Proteomes" id="UP001222325">
    <property type="component" value="Unassembled WGS sequence"/>
</dbReference>
<organism evidence="2 3">
    <name type="scientific">Mycena belliarum</name>
    <dbReference type="NCBI Taxonomy" id="1033014"/>
    <lineage>
        <taxon>Eukaryota</taxon>
        <taxon>Fungi</taxon>
        <taxon>Dikarya</taxon>
        <taxon>Basidiomycota</taxon>
        <taxon>Agaricomycotina</taxon>
        <taxon>Agaricomycetes</taxon>
        <taxon>Agaricomycetidae</taxon>
        <taxon>Agaricales</taxon>
        <taxon>Marasmiineae</taxon>
        <taxon>Mycenaceae</taxon>
        <taxon>Mycena</taxon>
    </lineage>
</organism>
<proteinExistence type="predicted"/>
<name>A0AAD6XU74_9AGAR</name>
<feature type="compositionally biased region" description="Polar residues" evidence="1">
    <location>
        <begin position="436"/>
        <end position="447"/>
    </location>
</feature>
<sequence length="640" mass="69227">MDYASPIQTFAPESGPSNMFYNGYVDRNPFEMYDMSGRTERFNPFANSAGYHSGINPGFPDHKRASSSPSGAEPYGSSSHVIAAATHEDLVQSQNMTYLTLLHEHTLLSERQLTLQASIAMFSQSVPDAFKNASMQGSSPSAILAADSTDLGEPKDFPKIRFWTRAKYTKSCATKKTTTLNDEPAKRGNTRVAQDINVMHRYIENADGSIASGKEAEAMRKTQLAIFQEIKRTSPHDVPKTWGAASLMVQNYHRAQMYEAHPCLRLCKSHWKVDYMATLTYSSWYIKMMKKASRAIPPTRSDACVCVCTCSTDSPDAQDDEDAADSCPTSASPAPFDAPSESGVKRKRTVFLPSALAKRPRLSTPSTGSPPTLPSTPSVKPVDPAPLTLPAASRSSTDLPSPVAPSTVQSRPSEEIIEPAPLTVPDARHSPLTPPFHSTTDPSQALPETSPEELTGPRAARTLTPVPHSPLPSDSPLADDSSMCHSFADPNLDETTRPVSEPRQPNSVSTTSGTATTKSAAEIINPLDAAFGAASGPPDRIDGISSKSEVSTSKPANNKKRANKTSTSPANLFYIDYLKTNKPITTNEFDAMFKALPATDLKKWTDMSQQLGGAKRKAKKAAATASASTWSALFPFPRRY</sequence>
<comment type="caution">
    <text evidence="2">The sequence shown here is derived from an EMBL/GenBank/DDBJ whole genome shotgun (WGS) entry which is preliminary data.</text>
</comment>
<dbReference type="AlphaFoldDB" id="A0AAD6XU74"/>
<feature type="compositionally biased region" description="Polar residues" evidence="1">
    <location>
        <begin position="66"/>
        <end position="77"/>
    </location>
</feature>
<feature type="compositionally biased region" description="Low complexity" evidence="1">
    <location>
        <begin position="509"/>
        <end position="518"/>
    </location>
</feature>
<reference evidence="2" key="1">
    <citation type="submission" date="2023-03" db="EMBL/GenBank/DDBJ databases">
        <title>Massive genome expansion in bonnet fungi (Mycena s.s.) driven by repeated elements and novel gene families across ecological guilds.</title>
        <authorList>
            <consortium name="Lawrence Berkeley National Laboratory"/>
            <person name="Harder C.B."/>
            <person name="Miyauchi S."/>
            <person name="Viragh M."/>
            <person name="Kuo A."/>
            <person name="Thoen E."/>
            <person name="Andreopoulos B."/>
            <person name="Lu D."/>
            <person name="Skrede I."/>
            <person name="Drula E."/>
            <person name="Henrissat B."/>
            <person name="Morin E."/>
            <person name="Kohler A."/>
            <person name="Barry K."/>
            <person name="LaButti K."/>
            <person name="Morin E."/>
            <person name="Salamov A."/>
            <person name="Lipzen A."/>
            <person name="Mereny Z."/>
            <person name="Hegedus B."/>
            <person name="Baldrian P."/>
            <person name="Stursova M."/>
            <person name="Weitz H."/>
            <person name="Taylor A."/>
            <person name="Grigoriev I.V."/>
            <person name="Nagy L.G."/>
            <person name="Martin F."/>
            <person name="Kauserud H."/>
        </authorList>
    </citation>
    <scope>NUCLEOTIDE SEQUENCE</scope>
    <source>
        <strain evidence="2">CBHHK173m</strain>
    </source>
</reference>
<feature type="compositionally biased region" description="Low complexity" evidence="1">
    <location>
        <begin position="471"/>
        <end position="481"/>
    </location>
</feature>
<evidence type="ECO:0000313" key="3">
    <source>
        <dbReference type="Proteomes" id="UP001222325"/>
    </source>
</evidence>
<evidence type="ECO:0000256" key="1">
    <source>
        <dbReference type="SAM" id="MobiDB-lite"/>
    </source>
</evidence>
<feature type="region of interest" description="Disordered" evidence="1">
    <location>
        <begin position="315"/>
        <end position="518"/>
    </location>
</feature>
<gene>
    <name evidence="2" type="ORF">B0H15DRAFT_1020962</name>
</gene>
<dbReference type="EMBL" id="JARJCN010000017">
    <property type="protein sequence ID" value="KAJ7092935.1"/>
    <property type="molecule type" value="Genomic_DNA"/>
</dbReference>
<accession>A0AAD6XU74</accession>
<feature type="compositionally biased region" description="Polar residues" evidence="1">
    <location>
        <begin position="393"/>
        <end position="411"/>
    </location>
</feature>
<feature type="compositionally biased region" description="Polar residues" evidence="1">
    <location>
        <begin position="545"/>
        <end position="556"/>
    </location>
</feature>
<feature type="compositionally biased region" description="Low complexity" evidence="1">
    <location>
        <begin position="362"/>
        <end position="378"/>
    </location>
</feature>
<keyword evidence="3" id="KW-1185">Reference proteome</keyword>
<feature type="region of interest" description="Disordered" evidence="1">
    <location>
        <begin position="530"/>
        <end position="565"/>
    </location>
</feature>
<protein>
    <submittedName>
        <fullName evidence="2">Uncharacterized protein</fullName>
    </submittedName>
</protein>
<evidence type="ECO:0000313" key="2">
    <source>
        <dbReference type="EMBL" id="KAJ7092935.1"/>
    </source>
</evidence>
<feature type="region of interest" description="Disordered" evidence="1">
    <location>
        <begin position="56"/>
        <end position="77"/>
    </location>
</feature>